<protein>
    <submittedName>
        <fullName evidence="2">Uncharacterized protein</fullName>
    </submittedName>
</protein>
<evidence type="ECO:0000313" key="2">
    <source>
        <dbReference type="EMBL" id="CAF1630253.1"/>
    </source>
</evidence>
<dbReference type="OrthoDB" id="10016115at2759"/>
<dbReference type="AlphaFoldDB" id="A0A816D321"/>
<proteinExistence type="predicted"/>
<reference evidence="2" key="1">
    <citation type="submission" date="2021-02" db="EMBL/GenBank/DDBJ databases">
        <authorList>
            <person name="Nowell W R."/>
        </authorList>
    </citation>
    <scope>NUCLEOTIDE SEQUENCE</scope>
</reference>
<name>A0A816D321_ADIRI</name>
<dbReference type="EMBL" id="CAJNOR010008218">
    <property type="protein sequence ID" value="CAF1630253.1"/>
    <property type="molecule type" value="Genomic_DNA"/>
</dbReference>
<gene>
    <name evidence="1" type="ORF">EDS130_LOCUS34102</name>
    <name evidence="2" type="ORF">XAT740_LOCUS51532</name>
</gene>
<dbReference type="EMBL" id="CAJNOJ010000281">
    <property type="protein sequence ID" value="CAF1366065.1"/>
    <property type="molecule type" value="Genomic_DNA"/>
</dbReference>
<evidence type="ECO:0000313" key="3">
    <source>
        <dbReference type="Proteomes" id="UP000663828"/>
    </source>
</evidence>
<keyword evidence="3" id="KW-1185">Reference proteome</keyword>
<accession>A0A816D321</accession>
<comment type="caution">
    <text evidence="2">The sequence shown here is derived from an EMBL/GenBank/DDBJ whole genome shotgun (WGS) entry which is preliminary data.</text>
</comment>
<evidence type="ECO:0000313" key="1">
    <source>
        <dbReference type="EMBL" id="CAF1366065.1"/>
    </source>
</evidence>
<organism evidence="2 3">
    <name type="scientific">Adineta ricciae</name>
    <name type="common">Rotifer</name>
    <dbReference type="NCBI Taxonomy" id="249248"/>
    <lineage>
        <taxon>Eukaryota</taxon>
        <taxon>Metazoa</taxon>
        <taxon>Spiralia</taxon>
        <taxon>Gnathifera</taxon>
        <taxon>Rotifera</taxon>
        <taxon>Eurotatoria</taxon>
        <taxon>Bdelloidea</taxon>
        <taxon>Adinetida</taxon>
        <taxon>Adinetidae</taxon>
        <taxon>Adineta</taxon>
    </lineage>
</organism>
<dbReference type="Proteomes" id="UP000663828">
    <property type="component" value="Unassembled WGS sequence"/>
</dbReference>
<dbReference type="Proteomes" id="UP000663852">
    <property type="component" value="Unassembled WGS sequence"/>
</dbReference>
<sequence>MSTTEIALQLLNEYGINAKAKAVIKAAIGLITAVVKRRLTSESKFRRMVNTLIKNYDKQSLIMDSLGIAFSIHCLLDSNNDRKEVRKFQDRLISTFKNYPPNLWGQRLAEIRQDVEDLKSKQFKMGAINFVISASLGYVAFASTANPLIRIGAGICSATCGTAAVMNGVNYYNLHELIERLQRDGRLN</sequence>